<protein>
    <submittedName>
        <fullName evidence="1">Uncharacterized protein</fullName>
    </submittedName>
</protein>
<keyword evidence="2" id="KW-1185">Reference proteome</keyword>
<dbReference type="Proteomes" id="UP001341840">
    <property type="component" value="Unassembled WGS sequence"/>
</dbReference>
<reference evidence="1 2" key="1">
    <citation type="journal article" date="2023" name="Plants (Basel)">
        <title>Bridging the Gap: Combining Genomics and Transcriptomics Approaches to Understand Stylosanthes scabra, an Orphan Legume from the Brazilian Caatinga.</title>
        <authorList>
            <person name="Ferreira-Neto J.R.C."/>
            <person name="da Silva M.D."/>
            <person name="Binneck E."/>
            <person name="de Melo N.F."/>
            <person name="da Silva R.H."/>
            <person name="de Melo A.L.T.M."/>
            <person name="Pandolfi V."/>
            <person name="Bustamante F.O."/>
            <person name="Brasileiro-Vidal A.C."/>
            <person name="Benko-Iseppon A.M."/>
        </authorList>
    </citation>
    <scope>NUCLEOTIDE SEQUENCE [LARGE SCALE GENOMIC DNA]</scope>
    <source>
        <tissue evidence="1">Leaves</tissue>
    </source>
</reference>
<evidence type="ECO:0000313" key="1">
    <source>
        <dbReference type="EMBL" id="MED6124061.1"/>
    </source>
</evidence>
<name>A0ABU6RJ06_9FABA</name>
<comment type="caution">
    <text evidence="1">The sequence shown here is derived from an EMBL/GenBank/DDBJ whole genome shotgun (WGS) entry which is preliminary data.</text>
</comment>
<proteinExistence type="predicted"/>
<dbReference type="EMBL" id="JASCZI010030641">
    <property type="protein sequence ID" value="MED6124061.1"/>
    <property type="molecule type" value="Genomic_DNA"/>
</dbReference>
<organism evidence="1 2">
    <name type="scientific">Stylosanthes scabra</name>
    <dbReference type="NCBI Taxonomy" id="79078"/>
    <lineage>
        <taxon>Eukaryota</taxon>
        <taxon>Viridiplantae</taxon>
        <taxon>Streptophyta</taxon>
        <taxon>Embryophyta</taxon>
        <taxon>Tracheophyta</taxon>
        <taxon>Spermatophyta</taxon>
        <taxon>Magnoliopsida</taxon>
        <taxon>eudicotyledons</taxon>
        <taxon>Gunneridae</taxon>
        <taxon>Pentapetalae</taxon>
        <taxon>rosids</taxon>
        <taxon>fabids</taxon>
        <taxon>Fabales</taxon>
        <taxon>Fabaceae</taxon>
        <taxon>Papilionoideae</taxon>
        <taxon>50 kb inversion clade</taxon>
        <taxon>dalbergioids sensu lato</taxon>
        <taxon>Dalbergieae</taxon>
        <taxon>Pterocarpus clade</taxon>
        <taxon>Stylosanthes</taxon>
    </lineage>
</organism>
<gene>
    <name evidence="1" type="ORF">PIB30_055474</name>
</gene>
<evidence type="ECO:0000313" key="2">
    <source>
        <dbReference type="Proteomes" id="UP001341840"/>
    </source>
</evidence>
<sequence>MSNRSVRPKNQKIEPLTVTLGSFTASQSDRRRLSNRRLSGLTPPIPSPFCRVVVHSSFVFIRGTELVCLRPSPVSSPCCSASELRPPPSVSSSTGDWCGSVSSIEASEFDGAGINSFVIGELNL</sequence>
<accession>A0ABU6RJ06</accession>